<feature type="domain" description="4'-phosphopantetheinyl transferase N-terminal" evidence="8">
    <location>
        <begin position="14"/>
        <end position="99"/>
    </location>
</feature>
<keyword evidence="4" id="KW-0479">Metal-binding</keyword>
<keyword evidence="6" id="KW-0045">Antibiotic biosynthesis</keyword>
<evidence type="ECO:0000256" key="6">
    <source>
        <dbReference type="ARBA" id="ARBA00023194"/>
    </source>
</evidence>
<dbReference type="RefSeq" id="WP_061522845.1">
    <property type="nucleotide sequence ID" value="NZ_JARLZY010000024.1"/>
</dbReference>
<dbReference type="InterPro" id="IPR055066">
    <property type="entry name" value="AASDHPPT_N"/>
</dbReference>
<evidence type="ECO:0000256" key="1">
    <source>
        <dbReference type="ARBA" id="ARBA00001946"/>
    </source>
</evidence>
<dbReference type="Pfam" id="PF01648">
    <property type="entry name" value="ACPS"/>
    <property type="match status" value="1"/>
</dbReference>
<proteinExistence type="inferred from homology"/>
<dbReference type="InterPro" id="IPR004568">
    <property type="entry name" value="Ppantetheine-prot_Trfase_dom"/>
</dbReference>
<evidence type="ECO:0000259" key="8">
    <source>
        <dbReference type="Pfam" id="PF22624"/>
    </source>
</evidence>
<gene>
    <name evidence="9" type="ORF">AXI58_02710</name>
</gene>
<evidence type="ECO:0000313" key="10">
    <source>
        <dbReference type="Proteomes" id="UP000075430"/>
    </source>
</evidence>
<dbReference type="InterPro" id="IPR037143">
    <property type="entry name" value="4-PPantetheinyl_Trfase_dom_sf"/>
</dbReference>
<evidence type="ECO:0000313" key="9">
    <source>
        <dbReference type="EMBL" id="KXZ15656.1"/>
    </source>
</evidence>
<dbReference type="PANTHER" id="PTHR12215">
    <property type="entry name" value="PHOSPHOPANTETHEINE TRANSFERASE"/>
    <property type="match status" value="1"/>
</dbReference>
<evidence type="ECO:0000256" key="2">
    <source>
        <dbReference type="ARBA" id="ARBA00010990"/>
    </source>
</evidence>
<reference evidence="10" key="1">
    <citation type="submission" date="2016-02" db="EMBL/GenBank/DDBJ databases">
        <authorList>
            <person name="Dunlap C."/>
        </authorList>
    </citation>
    <scope>NUCLEOTIDE SEQUENCE [LARGE SCALE GENOMIC DNA]</scope>
    <source>
        <strain evidence="10">NRRL B-41092</strain>
    </source>
</reference>
<keyword evidence="3 9" id="KW-0808">Transferase</keyword>
<comment type="similarity">
    <text evidence="2">Belongs to the P-Pant transferase superfamily. Gsp/Sfp/HetI/AcpT family.</text>
</comment>
<organism evidence="9 10">
    <name type="scientific">Bacillus nakamurai</name>
    <dbReference type="NCBI Taxonomy" id="1793963"/>
    <lineage>
        <taxon>Bacteria</taxon>
        <taxon>Bacillati</taxon>
        <taxon>Bacillota</taxon>
        <taxon>Bacilli</taxon>
        <taxon>Bacillales</taxon>
        <taxon>Bacillaceae</taxon>
        <taxon>Bacillus</taxon>
    </lineage>
</organism>
<dbReference type="Pfam" id="PF22624">
    <property type="entry name" value="AASDHPPT_N"/>
    <property type="match status" value="1"/>
</dbReference>
<dbReference type="GO" id="GO:0005829">
    <property type="term" value="C:cytosol"/>
    <property type="evidence" value="ECO:0007669"/>
    <property type="project" value="TreeGrafter"/>
</dbReference>
<feature type="domain" description="4'-phosphopantetheinyl transferase" evidence="7">
    <location>
        <begin position="103"/>
        <end position="205"/>
    </location>
</feature>
<dbReference type="Gene3D" id="3.90.470.20">
    <property type="entry name" value="4'-phosphopantetheinyl transferase domain"/>
    <property type="match status" value="2"/>
</dbReference>
<dbReference type="SUPFAM" id="SSF56214">
    <property type="entry name" value="4'-phosphopantetheinyl transferase"/>
    <property type="match status" value="2"/>
</dbReference>
<dbReference type="PANTHER" id="PTHR12215:SF10">
    <property type="entry name" value="L-AMINOADIPATE-SEMIALDEHYDE DEHYDROGENASE-PHOSPHOPANTETHEINYL TRANSFERASE"/>
    <property type="match status" value="1"/>
</dbReference>
<dbReference type="GO" id="GO:0008897">
    <property type="term" value="F:holo-[acyl-carrier-protein] synthase activity"/>
    <property type="evidence" value="ECO:0007669"/>
    <property type="project" value="InterPro"/>
</dbReference>
<dbReference type="NCBIfam" id="TIGR00556">
    <property type="entry name" value="pantethn_trn"/>
    <property type="match status" value="1"/>
</dbReference>
<accession>A0A150F634</accession>
<comment type="cofactor">
    <cofactor evidence="1">
        <name>Mg(2+)</name>
        <dbReference type="ChEBI" id="CHEBI:18420"/>
    </cofactor>
</comment>
<dbReference type="STRING" id="1793963.AXI58_02710"/>
<evidence type="ECO:0000256" key="3">
    <source>
        <dbReference type="ARBA" id="ARBA00022679"/>
    </source>
</evidence>
<evidence type="ECO:0000256" key="5">
    <source>
        <dbReference type="ARBA" id="ARBA00022842"/>
    </source>
</evidence>
<dbReference type="Proteomes" id="UP000075430">
    <property type="component" value="Unassembled WGS sequence"/>
</dbReference>
<dbReference type="GO" id="GO:0006633">
    <property type="term" value="P:fatty acid biosynthetic process"/>
    <property type="evidence" value="ECO:0007669"/>
    <property type="project" value="InterPro"/>
</dbReference>
<dbReference type="OrthoDB" id="9808281at2"/>
<dbReference type="GO" id="GO:0019878">
    <property type="term" value="P:lysine biosynthetic process via aminoadipic acid"/>
    <property type="evidence" value="ECO:0007669"/>
    <property type="project" value="TreeGrafter"/>
</dbReference>
<sequence length="224" mass="25437">MKIYGVYMDRPLSAEETEQMMSVVSAEKREKCRRFYHEEDAHRTLIGDVLVRTVIGHANGLDPAAVTFSVQEYGKPYIPSLPAVHFNISHSGRWIVCAVDSAPIGIDIEKLKPGTIDIAKRFFSQTEYNDMQAKHPDEQTDYFYHLWSMKESFIKQAGKGLSLPLDSFSVRLQEDGQVSIELPDGHEPCFIRTYEVDAGYKMAVCAAQPDFCEGIEMKTYKELL</sequence>
<dbReference type="EMBL" id="LSBA01000034">
    <property type="protein sequence ID" value="KXZ15656.1"/>
    <property type="molecule type" value="Genomic_DNA"/>
</dbReference>
<dbReference type="InterPro" id="IPR008278">
    <property type="entry name" value="4-PPantetheinyl_Trfase_dom"/>
</dbReference>
<keyword evidence="5" id="KW-0460">Magnesium</keyword>
<dbReference type="GO" id="GO:0017000">
    <property type="term" value="P:antibiotic biosynthetic process"/>
    <property type="evidence" value="ECO:0007669"/>
    <property type="project" value="UniProtKB-KW"/>
</dbReference>
<name>A0A150F634_9BACI</name>
<evidence type="ECO:0000256" key="4">
    <source>
        <dbReference type="ARBA" id="ARBA00022723"/>
    </source>
</evidence>
<keyword evidence="10" id="KW-1185">Reference proteome</keyword>
<comment type="caution">
    <text evidence="9">The sequence shown here is derived from an EMBL/GenBank/DDBJ whole genome shotgun (WGS) entry which is preliminary data.</text>
</comment>
<protein>
    <submittedName>
        <fullName evidence="9">4'-phosphopantetheinyl transferase</fullName>
    </submittedName>
</protein>
<dbReference type="AlphaFoldDB" id="A0A150F634"/>
<dbReference type="InterPro" id="IPR050559">
    <property type="entry name" value="P-Pant_transferase_sf"/>
</dbReference>
<evidence type="ECO:0000259" key="7">
    <source>
        <dbReference type="Pfam" id="PF01648"/>
    </source>
</evidence>
<dbReference type="GO" id="GO:0000287">
    <property type="term" value="F:magnesium ion binding"/>
    <property type="evidence" value="ECO:0007669"/>
    <property type="project" value="InterPro"/>
</dbReference>